<dbReference type="AlphaFoldDB" id="A0A6A5HAJ3"/>
<evidence type="ECO:0000313" key="2">
    <source>
        <dbReference type="EMBL" id="KAF1763866.1"/>
    </source>
</evidence>
<sequence length="164" mass="18052">MSKCLSKQFYMENAQNSHFETLITSTPPQSATSVPHPSHPAQSPSPIPVSSHPLSPESVAPETSPTPSADADQPPIRYEISENRRILGDARDCWHSTRVHGGILELSECKSVLLNLLNPQWNLQWPPDSPQAYKNDGIEVSTASFSSHSVFSTVEDYRSQSQLA</sequence>
<dbReference type="GeneID" id="78773715"/>
<dbReference type="KEGG" id="crq:GCK72_003812"/>
<dbReference type="CTD" id="78773715"/>
<feature type="compositionally biased region" description="Low complexity" evidence="1">
    <location>
        <begin position="33"/>
        <end position="44"/>
    </location>
</feature>
<reference evidence="2 3" key="1">
    <citation type="submission" date="2019-12" db="EMBL/GenBank/DDBJ databases">
        <title>Chromosome-level assembly of the Caenorhabditis remanei genome.</title>
        <authorList>
            <person name="Teterina A.A."/>
            <person name="Willis J.H."/>
            <person name="Phillips P.C."/>
        </authorList>
    </citation>
    <scope>NUCLEOTIDE SEQUENCE [LARGE SCALE GENOMIC DNA]</scope>
    <source>
        <strain evidence="2 3">PX506</strain>
        <tissue evidence="2">Whole organism</tissue>
    </source>
</reference>
<comment type="caution">
    <text evidence="2">The sequence shown here is derived from an EMBL/GenBank/DDBJ whole genome shotgun (WGS) entry which is preliminary data.</text>
</comment>
<proteinExistence type="predicted"/>
<dbReference type="RefSeq" id="XP_053588454.1">
    <property type="nucleotide sequence ID" value="XM_053724260.1"/>
</dbReference>
<accession>A0A6A5HAJ3</accession>
<gene>
    <name evidence="2" type="ORF">GCK72_003812</name>
</gene>
<dbReference type="EMBL" id="WUAV01000002">
    <property type="protein sequence ID" value="KAF1763866.1"/>
    <property type="molecule type" value="Genomic_DNA"/>
</dbReference>
<feature type="region of interest" description="Disordered" evidence="1">
    <location>
        <begin position="20"/>
        <end position="78"/>
    </location>
</feature>
<organism evidence="2 3">
    <name type="scientific">Caenorhabditis remanei</name>
    <name type="common">Caenorhabditis vulgaris</name>
    <dbReference type="NCBI Taxonomy" id="31234"/>
    <lineage>
        <taxon>Eukaryota</taxon>
        <taxon>Metazoa</taxon>
        <taxon>Ecdysozoa</taxon>
        <taxon>Nematoda</taxon>
        <taxon>Chromadorea</taxon>
        <taxon>Rhabditida</taxon>
        <taxon>Rhabditina</taxon>
        <taxon>Rhabditomorpha</taxon>
        <taxon>Rhabditoidea</taxon>
        <taxon>Rhabditidae</taxon>
        <taxon>Peloderinae</taxon>
        <taxon>Caenorhabditis</taxon>
    </lineage>
</organism>
<name>A0A6A5HAJ3_CAERE</name>
<evidence type="ECO:0000313" key="3">
    <source>
        <dbReference type="Proteomes" id="UP000483820"/>
    </source>
</evidence>
<protein>
    <submittedName>
        <fullName evidence="2">Uncharacterized protein</fullName>
    </submittedName>
</protein>
<evidence type="ECO:0000256" key="1">
    <source>
        <dbReference type="SAM" id="MobiDB-lite"/>
    </source>
</evidence>
<feature type="compositionally biased region" description="Polar residues" evidence="1">
    <location>
        <begin position="20"/>
        <end position="32"/>
    </location>
</feature>
<dbReference type="Proteomes" id="UP000483820">
    <property type="component" value="Chromosome II"/>
</dbReference>